<dbReference type="EMBL" id="NIDE01000017">
    <property type="protein sequence ID" value="OWK36156.1"/>
    <property type="molecule type" value="Genomic_DNA"/>
</dbReference>
<sequence>MPQTPNGFAMVMLSKTRPGSGGVTFEYYWPAAGRPDG</sequence>
<gene>
    <name evidence="1" type="ORF">FRUB_08719</name>
</gene>
<reference evidence="2" key="1">
    <citation type="submission" date="2017-06" db="EMBL/GenBank/DDBJ databases">
        <title>Genome analysis of Fimbriiglobus ruber SP5, the first member of the order Planctomycetales with confirmed chitinolytic capability.</title>
        <authorList>
            <person name="Ravin N.V."/>
            <person name="Rakitin A.L."/>
            <person name="Ivanova A.A."/>
            <person name="Beletsky A.V."/>
            <person name="Kulichevskaya I.S."/>
            <person name="Mardanov A.V."/>
            <person name="Dedysh S.N."/>
        </authorList>
    </citation>
    <scope>NUCLEOTIDE SEQUENCE [LARGE SCALE GENOMIC DNA]</scope>
    <source>
        <strain evidence="2">SP5</strain>
    </source>
</reference>
<protein>
    <submittedName>
        <fullName evidence="1">Uncharacterized protein</fullName>
    </submittedName>
</protein>
<dbReference type="AlphaFoldDB" id="A0A225DFM6"/>
<name>A0A225DFM6_9BACT</name>
<dbReference type="Proteomes" id="UP000214646">
    <property type="component" value="Unassembled WGS sequence"/>
</dbReference>
<comment type="caution">
    <text evidence="1">The sequence shown here is derived from an EMBL/GenBank/DDBJ whole genome shotgun (WGS) entry which is preliminary data.</text>
</comment>
<accession>A0A225DFM6</accession>
<organism evidence="1 2">
    <name type="scientific">Fimbriiglobus ruber</name>
    <dbReference type="NCBI Taxonomy" id="1908690"/>
    <lineage>
        <taxon>Bacteria</taxon>
        <taxon>Pseudomonadati</taxon>
        <taxon>Planctomycetota</taxon>
        <taxon>Planctomycetia</taxon>
        <taxon>Gemmatales</taxon>
        <taxon>Gemmataceae</taxon>
        <taxon>Fimbriiglobus</taxon>
    </lineage>
</organism>
<proteinExistence type="predicted"/>
<keyword evidence="2" id="KW-1185">Reference proteome</keyword>
<evidence type="ECO:0000313" key="1">
    <source>
        <dbReference type="EMBL" id="OWK36156.1"/>
    </source>
</evidence>
<evidence type="ECO:0000313" key="2">
    <source>
        <dbReference type="Proteomes" id="UP000214646"/>
    </source>
</evidence>